<dbReference type="EMBL" id="WNXC01000001">
    <property type="protein sequence ID" value="MBB2147941.1"/>
    <property type="molecule type" value="Genomic_DNA"/>
</dbReference>
<protein>
    <recommendedName>
        <fullName evidence="1">Arm DNA-binding domain-containing protein</fullName>
    </recommendedName>
</protein>
<dbReference type="RefSeq" id="WP_182953398.1">
    <property type="nucleotide sequence ID" value="NZ_WNXC01000001.1"/>
</dbReference>
<organism evidence="2 3">
    <name type="scientific">Pedobacter gandavensis</name>
    <dbReference type="NCBI Taxonomy" id="2679963"/>
    <lineage>
        <taxon>Bacteria</taxon>
        <taxon>Pseudomonadati</taxon>
        <taxon>Bacteroidota</taxon>
        <taxon>Sphingobacteriia</taxon>
        <taxon>Sphingobacteriales</taxon>
        <taxon>Sphingobacteriaceae</taxon>
        <taxon>Pedobacter</taxon>
    </lineage>
</organism>
<gene>
    <name evidence="2" type="ORF">GM920_03350</name>
</gene>
<evidence type="ECO:0000313" key="2">
    <source>
        <dbReference type="EMBL" id="MBB2147941.1"/>
    </source>
</evidence>
<evidence type="ECO:0000313" key="3">
    <source>
        <dbReference type="Proteomes" id="UP000636110"/>
    </source>
</evidence>
<proteinExistence type="predicted"/>
<name>A0ABR6ERS0_9SPHI</name>
<accession>A0ABR6ERS0</accession>
<sequence>MLFYLKKQKNDISGNTPIYMKITVGGKRAEIATSRDCNPSPWSKRSSRLIGTKEEQPMSFFISTCQHN</sequence>
<dbReference type="Proteomes" id="UP000636110">
    <property type="component" value="Unassembled WGS sequence"/>
</dbReference>
<comment type="caution">
    <text evidence="2">The sequence shown here is derived from an EMBL/GenBank/DDBJ whole genome shotgun (WGS) entry which is preliminary data.</text>
</comment>
<dbReference type="InterPro" id="IPR035386">
    <property type="entry name" value="Arm-DNA-bind_5"/>
</dbReference>
<feature type="domain" description="Arm DNA-binding" evidence="1">
    <location>
        <begin position="3"/>
        <end position="55"/>
    </location>
</feature>
<keyword evidence="3" id="KW-1185">Reference proteome</keyword>
<reference evidence="2 3" key="1">
    <citation type="submission" date="2019-11" db="EMBL/GenBank/DDBJ databases">
        <title>Description of Pedobacter sp. LMG 31462T.</title>
        <authorList>
            <person name="Carlier A."/>
            <person name="Qi S."/>
            <person name="Vandamme P."/>
        </authorList>
    </citation>
    <scope>NUCLEOTIDE SEQUENCE [LARGE SCALE GENOMIC DNA]</scope>
    <source>
        <strain evidence="2 3">LMG 31462</strain>
    </source>
</reference>
<dbReference type="Pfam" id="PF17293">
    <property type="entry name" value="Arm-DNA-bind_5"/>
    <property type="match status" value="1"/>
</dbReference>
<evidence type="ECO:0000259" key="1">
    <source>
        <dbReference type="Pfam" id="PF17293"/>
    </source>
</evidence>